<evidence type="ECO:0000313" key="1">
    <source>
        <dbReference type="EMBL" id="KAJ1130350.1"/>
    </source>
</evidence>
<name>A0AAV7PQK4_PLEWA</name>
<accession>A0AAV7PQK4</accession>
<reference evidence="1" key="1">
    <citation type="journal article" date="2022" name="bioRxiv">
        <title>Sequencing and chromosome-scale assembly of the giantPleurodeles waltlgenome.</title>
        <authorList>
            <person name="Brown T."/>
            <person name="Elewa A."/>
            <person name="Iarovenko S."/>
            <person name="Subramanian E."/>
            <person name="Araus A.J."/>
            <person name="Petzold A."/>
            <person name="Susuki M."/>
            <person name="Suzuki K.-i.T."/>
            <person name="Hayashi T."/>
            <person name="Toyoda A."/>
            <person name="Oliveira C."/>
            <person name="Osipova E."/>
            <person name="Leigh N.D."/>
            <person name="Simon A."/>
            <person name="Yun M.H."/>
        </authorList>
    </citation>
    <scope>NUCLEOTIDE SEQUENCE</scope>
    <source>
        <strain evidence="1">20211129_DDA</strain>
        <tissue evidence="1">Liver</tissue>
    </source>
</reference>
<evidence type="ECO:0000313" key="2">
    <source>
        <dbReference type="Proteomes" id="UP001066276"/>
    </source>
</evidence>
<sequence length="68" mass="7520">MGSHEICYEDSVLGVDLWDMQATSAGAATGEECLVLLQGQDMSSPESRRPLQCVPDRYDMEKRGHFGD</sequence>
<dbReference type="Proteomes" id="UP001066276">
    <property type="component" value="Chromosome 7"/>
</dbReference>
<proteinExistence type="predicted"/>
<protein>
    <submittedName>
        <fullName evidence="1">Uncharacterized protein</fullName>
    </submittedName>
</protein>
<comment type="caution">
    <text evidence="1">The sequence shown here is derived from an EMBL/GenBank/DDBJ whole genome shotgun (WGS) entry which is preliminary data.</text>
</comment>
<gene>
    <name evidence="1" type="ORF">NDU88_008703</name>
</gene>
<dbReference type="AlphaFoldDB" id="A0AAV7PQK4"/>
<keyword evidence="2" id="KW-1185">Reference proteome</keyword>
<organism evidence="1 2">
    <name type="scientific">Pleurodeles waltl</name>
    <name type="common">Iberian ribbed newt</name>
    <dbReference type="NCBI Taxonomy" id="8319"/>
    <lineage>
        <taxon>Eukaryota</taxon>
        <taxon>Metazoa</taxon>
        <taxon>Chordata</taxon>
        <taxon>Craniata</taxon>
        <taxon>Vertebrata</taxon>
        <taxon>Euteleostomi</taxon>
        <taxon>Amphibia</taxon>
        <taxon>Batrachia</taxon>
        <taxon>Caudata</taxon>
        <taxon>Salamandroidea</taxon>
        <taxon>Salamandridae</taxon>
        <taxon>Pleurodelinae</taxon>
        <taxon>Pleurodeles</taxon>
    </lineage>
</organism>
<dbReference type="EMBL" id="JANPWB010000011">
    <property type="protein sequence ID" value="KAJ1130350.1"/>
    <property type="molecule type" value="Genomic_DNA"/>
</dbReference>